<name>A0A5C6BU08_9BACT</name>
<dbReference type="Proteomes" id="UP000319908">
    <property type="component" value="Unassembled WGS sequence"/>
</dbReference>
<keyword evidence="2" id="KW-1185">Reference proteome</keyword>
<gene>
    <name evidence="1" type="ORF">Poly21_26920</name>
</gene>
<protein>
    <submittedName>
        <fullName evidence="1">Uncharacterized protein</fullName>
    </submittedName>
</protein>
<sequence length="86" mass="9467">MASSKSAHLSLAMDGSLGTIKIPTYGQVRSGRFRIGKHSYMLRYHSWESPLILLEIGRRLSVELLFHLFVGVNVGLVDALGNGGWP</sequence>
<dbReference type="EMBL" id="SJPU01000002">
    <property type="protein sequence ID" value="TWU15495.1"/>
    <property type="molecule type" value="Genomic_DNA"/>
</dbReference>
<dbReference type="AlphaFoldDB" id="A0A5C6BU08"/>
<organism evidence="1 2">
    <name type="scientific">Allorhodopirellula heiligendammensis</name>
    <dbReference type="NCBI Taxonomy" id="2714739"/>
    <lineage>
        <taxon>Bacteria</taxon>
        <taxon>Pseudomonadati</taxon>
        <taxon>Planctomycetota</taxon>
        <taxon>Planctomycetia</taxon>
        <taxon>Pirellulales</taxon>
        <taxon>Pirellulaceae</taxon>
        <taxon>Allorhodopirellula</taxon>
    </lineage>
</organism>
<evidence type="ECO:0000313" key="1">
    <source>
        <dbReference type="EMBL" id="TWU15495.1"/>
    </source>
</evidence>
<accession>A0A5C6BU08</accession>
<comment type="caution">
    <text evidence="1">The sequence shown here is derived from an EMBL/GenBank/DDBJ whole genome shotgun (WGS) entry which is preliminary data.</text>
</comment>
<reference evidence="1 2" key="1">
    <citation type="journal article" date="2020" name="Antonie Van Leeuwenhoek">
        <title>Rhodopirellula heiligendammensis sp. nov., Rhodopirellula pilleata sp. nov., and Rhodopirellula solitaria sp. nov. isolated from natural or artificial marine surfaces in Northern Germany and California, USA, and emended description of the genus Rhodopirellula.</title>
        <authorList>
            <person name="Kallscheuer N."/>
            <person name="Wiegand S."/>
            <person name="Jogler M."/>
            <person name="Boedeker C."/>
            <person name="Peeters S.H."/>
            <person name="Rast P."/>
            <person name="Heuer A."/>
            <person name="Jetten M.S.M."/>
            <person name="Rohde M."/>
            <person name="Jogler C."/>
        </authorList>
    </citation>
    <scope>NUCLEOTIDE SEQUENCE [LARGE SCALE GENOMIC DNA]</scope>
    <source>
        <strain evidence="1 2">Poly21</strain>
    </source>
</reference>
<evidence type="ECO:0000313" key="2">
    <source>
        <dbReference type="Proteomes" id="UP000319908"/>
    </source>
</evidence>
<proteinExistence type="predicted"/>